<name>A0ABW6D1G0_9BACT</name>
<evidence type="ECO:0000256" key="4">
    <source>
        <dbReference type="ARBA" id="ARBA00022475"/>
    </source>
</evidence>
<keyword evidence="7 9" id="KW-1133">Transmembrane helix</keyword>
<evidence type="ECO:0000256" key="5">
    <source>
        <dbReference type="ARBA" id="ARBA00022519"/>
    </source>
</evidence>
<evidence type="ECO:0000256" key="2">
    <source>
        <dbReference type="ARBA" id="ARBA00007783"/>
    </source>
</evidence>
<dbReference type="InterPro" id="IPR000412">
    <property type="entry name" value="ABC_2_transport"/>
</dbReference>
<keyword evidence="6 9" id="KW-0812">Transmembrane</keyword>
<organism evidence="11 12">
    <name type="scientific">Aquirufa echingensis</name>
    <dbReference type="NCBI Taxonomy" id="3096516"/>
    <lineage>
        <taxon>Bacteria</taxon>
        <taxon>Pseudomonadati</taxon>
        <taxon>Bacteroidota</taxon>
        <taxon>Cytophagia</taxon>
        <taxon>Cytophagales</taxon>
        <taxon>Flectobacillaceae</taxon>
        <taxon>Aquirufa</taxon>
    </lineage>
</organism>
<keyword evidence="12" id="KW-1185">Reference proteome</keyword>
<evidence type="ECO:0000256" key="3">
    <source>
        <dbReference type="ARBA" id="ARBA00022448"/>
    </source>
</evidence>
<accession>A0ABW6D1G0</accession>
<dbReference type="Proteomes" id="UP001598114">
    <property type="component" value="Unassembled WGS sequence"/>
</dbReference>
<feature type="transmembrane region" description="Helical" evidence="9">
    <location>
        <begin position="235"/>
        <end position="254"/>
    </location>
</feature>
<keyword evidence="3 9" id="KW-0813">Transport</keyword>
<evidence type="ECO:0000259" key="10">
    <source>
        <dbReference type="PROSITE" id="PS51012"/>
    </source>
</evidence>
<proteinExistence type="inferred from homology"/>
<evidence type="ECO:0000256" key="1">
    <source>
        <dbReference type="ARBA" id="ARBA00004429"/>
    </source>
</evidence>
<feature type="transmembrane region" description="Helical" evidence="9">
    <location>
        <begin position="203"/>
        <end position="223"/>
    </location>
</feature>
<dbReference type="EMBL" id="JBBKYA010000003">
    <property type="protein sequence ID" value="MFD3275766.1"/>
    <property type="molecule type" value="Genomic_DNA"/>
</dbReference>
<keyword evidence="8 9" id="KW-0472">Membrane</keyword>
<dbReference type="PRINTS" id="PR00164">
    <property type="entry name" value="ABC2TRNSPORT"/>
</dbReference>
<dbReference type="InterPro" id="IPR047817">
    <property type="entry name" value="ABC2_TM_bact-type"/>
</dbReference>
<feature type="transmembrane region" description="Helical" evidence="9">
    <location>
        <begin position="176"/>
        <end position="197"/>
    </location>
</feature>
<keyword evidence="5" id="KW-0997">Cell inner membrane</keyword>
<feature type="transmembrane region" description="Helical" evidence="9">
    <location>
        <begin position="142"/>
        <end position="164"/>
    </location>
</feature>
<feature type="domain" description="ABC transmembrane type-2" evidence="10">
    <location>
        <begin position="32"/>
        <end position="256"/>
    </location>
</feature>
<evidence type="ECO:0000256" key="7">
    <source>
        <dbReference type="ARBA" id="ARBA00022989"/>
    </source>
</evidence>
<sequence>MIKSIKEVIAEKDLLFILAKRDITVRYKQTVLGILWAVIRPVATMFVFIFAFKQIPALSSTNKYPFQLILFSGILVWNYFANSFQAVSNSLLVNSNLISKVYFPRLIIAFSSIAVSLLDLLIGLVVYLILCFYFQYPITFNFVYFPLVIIIISFFSIGLGLILGSFSIKYRDILQIIPIVVQYGFFVSPVVFTIDSLLNKSWFIYYLILNPIVGLIEISRYILLEGYKSINLLQFLITLTSAFLCFIIGITIFNKRENSFVDHL</sequence>
<reference evidence="11 12" key="1">
    <citation type="submission" date="2024-03" db="EMBL/GenBank/DDBJ databases">
        <title>Aquirufa genome sequencing.</title>
        <authorList>
            <person name="Pitt A."/>
            <person name="Hahn M.W."/>
        </authorList>
    </citation>
    <scope>NUCLEOTIDE SEQUENCE [LARGE SCALE GENOMIC DNA]</scope>
    <source>
        <strain evidence="11 12">PLAD-142S6K</strain>
    </source>
</reference>
<dbReference type="RefSeq" id="WP_377975988.1">
    <property type="nucleotide sequence ID" value="NZ_JBBKYA010000003.1"/>
</dbReference>
<feature type="transmembrane region" description="Helical" evidence="9">
    <location>
        <begin position="64"/>
        <end position="81"/>
    </location>
</feature>
<dbReference type="Pfam" id="PF01061">
    <property type="entry name" value="ABC2_membrane"/>
    <property type="match status" value="1"/>
</dbReference>
<dbReference type="PROSITE" id="PS51012">
    <property type="entry name" value="ABC_TM2"/>
    <property type="match status" value="1"/>
</dbReference>
<evidence type="ECO:0000256" key="9">
    <source>
        <dbReference type="RuleBase" id="RU361157"/>
    </source>
</evidence>
<comment type="caution">
    <text evidence="11">The sequence shown here is derived from an EMBL/GenBank/DDBJ whole genome shotgun (WGS) entry which is preliminary data.</text>
</comment>
<dbReference type="InterPro" id="IPR013525">
    <property type="entry name" value="ABC2_TM"/>
</dbReference>
<feature type="transmembrane region" description="Helical" evidence="9">
    <location>
        <begin position="102"/>
        <end position="130"/>
    </location>
</feature>
<keyword evidence="4 9" id="KW-1003">Cell membrane</keyword>
<evidence type="ECO:0000256" key="6">
    <source>
        <dbReference type="ARBA" id="ARBA00022692"/>
    </source>
</evidence>
<feature type="transmembrane region" description="Helical" evidence="9">
    <location>
        <begin position="30"/>
        <end position="52"/>
    </location>
</feature>
<comment type="subcellular location">
    <subcellularLocation>
        <location evidence="1">Cell inner membrane</location>
        <topology evidence="1">Multi-pass membrane protein</topology>
    </subcellularLocation>
    <subcellularLocation>
        <location evidence="9">Cell membrane</location>
        <topology evidence="9">Multi-pass membrane protein</topology>
    </subcellularLocation>
</comment>
<dbReference type="PANTHER" id="PTHR30413:SF8">
    <property type="entry name" value="TRANSPORT PERMEASE PROTEIN"/>
    <property type="match status" value="1"/>
</dbReference>
<comment type="similarity">
    <text evidence="2 9">Belongs to the ABC-2 integral membrane protein family.</text>
</comment>
<protein>
    <recommendedName>
        <fullName evidence="9">Transport permease protein</fullName>
    </recommendedName>
</protein>
<evidence type="ECO:0000313" key="11">
    <source>
        <dbReference type="EMBL" id="MFD3275766.1"/>
    </source>
</evidence>
<gene>
    <name evidence="11" type="ORF">SKC38_05955</name>
</gene>
<evidence type="ECO:0000256" key="8">
    <source>
        <dbReference type="ARBA" id="ARBA00023136"/>
    </source>
</evidence>
<evidence type="ECO:0000313" key="12">
    <source>
        <dbReference type="Proteomes" id="UP001598114"/>
    </source>
</evidence>
<dbReference type="PANTHER" id="PTHR30413">
    <property type="entry name" value="INNER MEMBRANE TRANSPORT PERMEASE"/>
    <property type="match status" value="1"/>
</dbReference>